<dbReference type="EC" id="3.6.3.19" evidence="10"/>
<dbReference type="InterPro" id="IPR008995">
    <property type="entry name" value="Mo/tungstate-bd_C_term_dom"/>
</dbReference>
<dbReference type="GO" id="GO:0016887">
    <property type="term" value="F:ATP hydrolysis activity"/>
    <property type="evidence" value="ECO:0007669"/>
    <property type="project" value="InterPro"/>
</dbReference>
<proteinExistence type="predicted"/>
<keyword evidence="11" id="KW-1185">Reference proteome</keyword>
<organism evidence="10 11">
    <name type="scientific">Pandoraea iniqua</name>
    <dbReference type="NCBI Taxonomy" id="2508288"/>
    <lineage>
        <taxon>Bacteria</taxon>
        <taxon>Pseudomonadati</taxon>
        <taxon>Pseudomonadota</taxon>
        <taxon>Betaproteobacteria</taxon>
        <taxon>Burkholderiales</taxon>
        <taxon>Burkholderiaceae</taxon>
        <taxon>Pandoraea</taxon>
    </lineage>
</organism>
<dbReference type="InterPro" id="IPR012340">
    <property type="entry name" value="NA-bd_OB-fold"/>
</dbReference>
<dbReference type="Gene3D" id="2.40.50.100">
    <property type="match status" value="1"/>
</dbReference>
<evidence type="ECO:0000313" key="10">
    <source>
        <dbReference type="EMBL" id="VVD95960.1"/>
    </source>
</evidence>
<keyword evidence="3" id="KW-0997">Cell inner membrane</keyword>
<dbReference type="GO" id="GO:0055052">
    <property type="term" value="C:ATP-binding cassette (ABC) transporter complex, substrate-binding subunit-containing"/>
    <property type="evidence" value="ECO:0007669"/>
    <property type="project" value="TreeGrafter"/>
</dbReference>
<feature type="domain" description="ABC transporter" evidence="9">
    <location>
        <begin position="4"/>
        <end position="234"/>
    </location>
</feature>
<dbReference type="SMART" id="SM00382">
    <property type="entry name" value="AAA"/>
    <property type="match status" value="1"/>
</dbReference>
<evidence type="ECO:0000256" key="1">
    <source>
        <dbReference type="ARBA" id="ARBA00022448"/>
    </source>
</evidence>
<keyword evidence="7" id="KW-0472">Membrane</keyword>
<evidence type="ECO:0000256" key="2">
    <source>
        <dbReference type="ARBA" id="ARBA00022475"/>
    </source>
</evidence>
<dbReference type="InterPro" id="IPR003439">
    <property type="entry name" value="ABC_transporter-like_ATP-bd"/>
</dbReference>
<dbReference type="SUPFAM" id="SSF52540">
    <property type="entry name" value="P-loop containing nucleoside triphosphate hydrolases"/>
    <property type="match status" value="1"/>
</dbReference>
<keyword evidence="2" id="KW-1003">Cell membrane</keyword>
<evidence type="ECO:0000256" key="4">
    <source>
        <dbReference type="ARBA" id="ARBA00022741"/>
    </source>
</evidence>
<evidence type="ECO:0000313" key="11">
    <source>
        <dbReference type="Proteomes" id="UP000333828"/>
    </source>
</evidence>
<dbReference type="InterPro" id="IPR017871">
    <property type="entry name" value="ABC_transporter-like_CS"/>
</dbReference>
<gene>
    <name evidence="10" type="primary">malK_1</name>
    <name evidence="10" type="ORF">PIN31115_01848</name>
</gene>
<keyword evidence="1" id="KW-0813">Transport</keyword>
<evidence type="ECO:0000256" key="8">
    <source>
        <dbReference type="SAM" id="MobiDB-lite"/>
    </source>
</evidence>
<dbReference type="PANTHER" id="PTHR43875">
    <property type="entry name" value="MALTODEXTRIN IMPORT ATP-BINDING PROTEIN MSMX"/>
    <property type="match status" value="1"/>
</dbReference>
<evidence type="ECO:0000256" key="7">
    <source>
        <dbReference type="ARBA" id="ARBA00023136"/>
    </source>
</evidence>
<dbReference type="Gene3D" id="3.40.50.300">
    <property type="entry name" value="P-loop containing nucleotide triphosphate hydrolases"/>
    <property type="match status" value="1"/>
</dbReference>
<keyword evidence="5 10" id="KW-0067">ATP-binding</keyword>
<dbReference type="InterPro" id="IPR027417">
    <property type="entry name" value="P-loop_NTPase"/>
</dbReference>
<dbReference type="AlphaFoldDB" id="A0A5E4U7C2"/>
<dbReference type="FunFam" id="3.40.50.300:FF:000042">
    <property type="entry name" value="Maltose/maltodextrin ABC transporter, ATP-binding protein"/>
    <property type="match status" value="1"/>
</dbReference>
<feature type="compositionally biased region" description="Low complexity" evidence="8">
    <location>
        <begin position="360"/>
        <end position="383"/>
    </location>
</feature>
<dbReference type="PROSITE" id="PS50893">
    <property type="entry name" value="ABC_TRANSPORTER_2"/>
    <property type="match status" value="1"/>
</dbReference>
<protein>
    <submittedName>
        <fullName evidence="10">Maltose/maltodextrin import ATP-binding protein MalK</fullName>
        <ecNumber evidence="10">3.6.3.19</ecNumber>
    </submittedName>
</protein>
<keyword evidence="10" id="KW-0378">Hydrolase</keyword>
<dbReference type="InterPro" id="IPR047641">
    <property type="entry name" value="ABC_transpr_MalK/UgpC-like"/>
</dbReference>
<dbReference type="Pfam" id="PF00005">
    <property type="entry name" value="ABC_tran"/>
    <property type="match status" value="1"/>
</dbReference>
<dbReference type="Gene3D" id="2.40.50.140">
    <property type="entry name" value="Nucleic acid-binding proteins"/>
    <property type="match status" value="1"/>
</dbReference>
<dbReference type="RefSeq" id="WP_150683796.1">
    <property type="nucleotide sequence ID" value="NZ_CABPSI010000002.1"/>
</dbReference>
<evidence type="ECO:0000256" key="5">
    <source>
        <dbReference type="ARBA" id="ARBA00022840"/>
    </source>
</evidence>
<dbReference type="PANTHER" id="PTHR43875:SF15">
    <property type="entry name" value="TREHALOSE IMPORT ATP-BINDING PROTEIN SUGC"/>
    <property type="match status" value="1"/>
</dbReference>
<accession>A0A5E4U7C2</accession>
<evidence type="ECO:0000256" key="3">
    <source>
        <dbReference type="ARBA" id="ARBA00022519"/>
    </source>
</evidence>
<name>A0A5E4U7C2_9BURK</name>
<dbReference type="PROSITE" id="PS00211">
    <property type="entry name" value="ABC_TRANSPORTER_1"/>
    <property type="match status" value="1"/>
</dbReference>
<dbReference type="GO" id="GO:0140359">
    <property type="term" value="F:ABC-type transporter activity"/>
    <property type="evidence" value="ECO:0007669"/>
    <property type="project" value="UniProtKB-ARBA"/>
</dbReference>
<keyword evidence="4" id="KW-0547">Nucleotide-binding</keyword>
<dbReference type="SUPFAM" id="SSF50331">
    <property type="entry name" value="MOP-like"/>
    <property type="match status" value="1"/>
</dbReference>
<keyword evidence="6" id="KW-1278">Translocase</keyword>
<evidence type="ECO:0000256" key="6">
    <source>
        <dbReference type="ARBA" id="ARBA00022967"/>
    </source>
</evidence>
<dbReference type="InterPro" id="IPR013611">
    <property type="entry name" value="Transp-assoc_OB_typ2"/>
</dbReference>
<dbReference type="GO" id="GO:0005524">
    <property type="term" value="F:ATP binding"/>
    <property type="evidence" value="ECO:0007669"/>
    <property type="project" value="UniProtKB-KW"/>
</dbReference>
<dbReference type="Proteomes" id="UP000333828">
    <property type="component" value="Unassembled WGS sequence"/>
</dbReference>
<evidence type="ECO:0000259" key="9">
    <source>
        <dbReference type="PROSITE" id="PS50893"/>
    </source>
</evidence>
<sequence length="406" mass="42531">MSSLTIDSVSKQWGNTHALHEVSFSAEAGSLVVLLGPSGCGKSTLLRMIAGLETPSSGRILLGDTDVTSLPPARRKLSMVFQSYALFPHLSVRENLLFGLRVRGEPASGYPQRLARVADLLGLAPYLDRKPSQLSGGQQQRVALGRAVIAETSVCLMDEPLSNLDAQLRQEMRREIRALQQKLGMTLVYVTHDQTEAMSMADQVVLLRDGRIEQAGAPQSLYTAPATRFAASFIGTPPMQLLQLVRHGEALVPAGQTGPALASAGTRERALLGLRPEHVCAVPPTSVGAVLATVSAVEYLGADTLVACTLGAAGEIATRVPGHRPFAPGDAIGLQWDAADQHLFDAETGLRTSVSAGQGHTATATTDDTPHVADTPAPLAAMMPPATPQAMAAATTATTATIATTA</sequence>
<dbReference type="InterPro" id="IPR003593">
    <property type="entry name" value="AAA+_ATPase"/>
</dbReference>
<feature type="region of interest" description="Disordered" evidence="8">
    <location>
        <begin position="354"/>
        <end position="383"/>
    </location>
</feature>
<reference evidence="10 11" key="1">
    <citation type="submission" date="2019-08" db="EMBL/GenBank/DDBJ databases">
        <authorList>
            <person name="Peeters C."/>
        </authorList>
    </citation>
    <scope>NUCLEOTIDE SEQUENCE [LARGE SCALE GENOMIC DNA]</scope>
    <source>
        <strain evidence="10 11">LMG 31115</strain>
    </source>
</reference>
<dbReference type="EMBL" id="CABPSI010000002">
    <property type="protein sequence ID" value="VVD95960.1"/>
    <property type="molecule type" value="Genomic_DNA"/>
</dbReference>
<dbReference type="Pfam" id="PF08402">
    <property type="entry name" value="TOBE_2"/>
    <property type="match status" value="1"/>
</dbReference>